<evidence type="ECO:0000256" key="2">
    <source>
        <dbReference type="ARBA" id="ARBA00012169"/>
    </source>
</evidence>
<reference evidence="8" key="1">
    <citation type="journal article" date="2016" name="Nat. Genet.">
        <title>The genome sequences of Arachis duranensis and Arachis ipaensis, the diploid ancestors of cultivated peanut.</title>
        <authorList>
            <person name="Bertioli D.J."/>
            <person name="Cannon S.B."/>
            <person name="Froenicke L."/>
            <person name="Huang G."/>
            <person name="Farmer A.D."/>
            <person name="Cannon E.K."/>
            <person name="Liu X."/>
            <person name="Gao D."/>
            <person name="Clevenger J."/>
            <person name="Dash S."/>
            <person name="Ren L."/>
            <person name="Moretzsohn M.C."/>
            <person name="Shirasawa K."/>
            <person name="Huang W."/>
            <person name="Vidigal B."/>
            <person name="Abernathy B."/>
            <person name="Chu Y."/>
            <person name="Niederhuth C.E."/>
            <person name="Umale P."/>
            <person name="Araujo A.C."/>
            <person name="Kozik A."/>
            <person name="Kim K.D."/>
            <person name="Burow M.D."/>
            <person name="Varshney R.K."/>
            <person name="Wang X."/>
            <person name="Zhang X."/>
            <person name="Barkley N."/>
            <person name="Guimaraes P.M."/>
            <person name="Isobe S."/>
            <person name="Guo B."/>
            <person name="Liao B."/>
            <person name="Stalker H.T."/>
            <person name="Schmitz R.J."/>
            <person name="Scheffler B.E."/>
            <person name="Leal-Bertioli S.C."/>
            <person name="Xun X."/>
            <person name="Jackson S.A."/>
            <person name="Michelmore R."/>
            <person name="Ozias-Akins P."/>
        </authorList>
    </citation>
    <scope>NUCLEOTIDE SEQUENCE [LARGE SCALE GENOMIC DNA]</scope>
    <source>
        <strain evidence="8">cv. V14167</strain>
    </source>
</reference>
<dbReference type="AlphaFoldDB" id="A0A6P4CQI7"/>
<keyword evidence="7" id="KW-0472">Membrane</keyword>
<name>A0A6P4CQI7_ARADU</name>
<dbReference type="GO" id="GO:0004430">
    <property type="term" value="F:1-phosphatidylinositol 4-kinase activity"/>
    <property type="evidence" value="ECO:0007669"/>
    <property type="project" value="UniProtKB-EC"/>
</dbReference>
<dbReference type="KEGG" id="adu:107479458"/>
<evidence type="ECO:0000256" key="3">
    <source>
        <dbReference type="ARBA" id="ARBA00022679"/>
    </source>
</evidence>
<keyword evidence="6" id="KW-0067">ATP-binding</keyword>
<dbReference type="PANTHER" id="PTHR45800">
    <property type="entry name" value="PHOSPHATIDYLINOSITOL 4-KINASE GAMMA"/>
    <property type="match status" value="1"/>
</dbReference>
<dbReference type="Proteomes" id="UP000515211">
    <property type="component" value="Chromosome 3"/>
</dbReference>
<keyword evidence="3" id="KW-0808">Transferase</keyword>
<organism evidence="8 9">
    <name type="scientific">Arachis duranensis</name>
    <name type="common">Wild peanut</name>
    <dbReference type="NCBI Taxonomy" id="130453"/>
    <lineage>
        <taxon>Eukaryota</taxon>
        <taxon>Viridiplantae</taxon>
        <taxon>Streptophyta</taxon>
        <taxon>Embryophyta</taxon>
        <taxon>Tracheophyta</taxon>
        <taxon>Spermatophyta</taxon>
        <taxon>Magnoliopsida</taxon>
        <taxon>eudicotyledons</taxon>
        <taxon>Gunneridae</taxon>
        <taxon>Pentapetalae</taxon>
        <taxon>rosids</taxon>
        <taxon>fabids</taxon>
        <taxon>Fabales</taxon>
        <taxon>Fabaceae</taxon>
        <taxon>Papilionoideae</taxon>
        <taxon>50 kb inversion clade</taxon>
        <taxon>dalbergioids sensu lato</taxon>
        <taxon>Dalbergieae</taxon>
        <taxon>Pterocarpus clade</taxon>
        <taxon>Arachis</taxon>
    </lineage>
</organism>
<dbReference type="EC" id="2.7.1.67" evidence="2"/>
<dbReference type="GeneID" id="107479458"/>
<evidence type="ECO:0000313" key="9">
    <source>
        <dbReference type="RefSeq" id="XP_015955076.1"/>
    </source>
</evidence>
<feature type="transmembrane region" description="Helical" evidence="7">
    <location>
        <begin position="7"/>
        <end position="30"/>
    </location>
</feature>
<sequence>MRGDKTMLAFFSFTAMFFVYRIPFFSFLFFSVSTLSLSHSLTPLDNYLHLESEEADIIHHNISTSCLPLTTLSSGEDLPSSSHPIEIVRSTGAPVHALVVEVAIALASDLHPKPLPKGLGGACLFCNPISSKNIFVAKPVDEEPLVLNNSKDLGSQLLGQLGLKTSIRIGEAATCELAAYLLDHDFFASVPLTTLIKFSYASFFANGALKLASLQRFIGHAFYAGKLGPSLYSVSPVH</sequence>
<accession>A0A6P4CQI7</accession>
<keyword evidence="8" id="KW-1185">Reference proteome</keyword>
<keyword evidence="7" id="KW-1133">Transmembrane helix</keyword>
<dbReference type="GO" id="GO:0005524">
    <property type="term" value="F:ATP binding"/>
    <property type="evidence" value="ECO:0007669"/>
    <property type="project" value="UniProtKB-KW"/>
</dbReference>
<reference evidence="9" key="2">
    <citation type="submission" date="2025-08" db="UniProtKB">
        <authorList>
            <consortium name="RefSeq"/>
        </authorList>
    </citation>
    <scope>IDENTIFICATION</scope>
    <source>
        <tissue evidence="9">Whole plant</tissue>
    </source>
</reference>
<keyword evidence="5" id="KW-0418">Kinase</keyword>
<dbReference type="InterPro" id="IPR044571">
    <property type="entry name" value="P4KG1-8"/>
</dbReference>
<protein>
    <recommendedName>
        <fullName evidence="2">1-phosphatidylinositol 4-kinase</fullName>
        <ecNumber evidence="2">2.7.1.67</ecNumber>
    </recommendedName>
</protein>
<keyword evidence="7" id="KW-0812">Transmembrane</keyword>
<evidence type="ECO:0000256" key="5">
    <source>
        <dbReference type="ARBA" id="ARBA00022777"/>
    </source>
</evidence>
<proteinExistence type="inferred from homology"/>
<evidence type="ECO:0000256" key="1">
    <source>
        <dbReference type="ARBA" id="ARBA00008941"/>
    </source>
</evidence>
<dbReference type="PANTHER" id="PTHR45800:SF21">
    <property type="entry name" value="PHOSPHATIDYLINOSITOL 4-KINASE GAMMA 8"/>
    <property type="match status" value="1"/>
</dbReference>
<evidence type="ECO:0000256" key="6">
    <source>
        <dbReference type="ARBA" id="ARBA00022840"/>
    </source>
</evidence>
<evidence type="ECO:0000256" key="4">
    <source>
        <dbReference type="ARBA" id="ARBA00022741"/>
    </source>
</evidence>
<keyword evidence="4" id="KW-0547">Nucleotide-binding</keyword>
<comment type="similarity">
    <text evidence="1">Belongs to the PI3/PI4-kinase family. Type II PI4K subfamily.</text>
</comment>
<evidence type="ECO:0000313" key="8">
    <source>
        <dbReference type="Proteomes" id="UP000515211"/>
    </source>
</evidence>
<dbReference type="RefSeq" id="XP_015955076.1">
    <property type="nucleotide sequence ID" value="XM_016099590.1"/>
</dbReference>
<gene>
    <name evidence="9" type="primary">LOC107479458</name>
</gene>
<evidence type="ECO:0000256" key="7">
    <source>
        <dbReference type="SAM" id="Phobius"/>
    </source>
</evidence>